<protein>
    <submittedName>
        <fullName evidence="2">Protocatechuate 3,4-dioxygenase</fullName>
    </submittedName>
</protein>
<dbReference type="EMBL" id="JBHSFK010000039">
    <property type="protein sequence ID" value="MFC4506004.1"/>
    <property type="molecule type" value="Genomic_DNA"/>
</dbReference>
<gene>
    <name evidence="2" type="ORF">ACFPIH_42265</name>
</gene>
<dbReference type="RefSeq" id="WP_381183343.1">
    <property type="nucleotide sequence ID" value="NZ_JBHSFK010000039.1"/>
</dbReference>
<dbReference type="Pfam" id="PF07746">
    <property type="entry name" value="LigA"/>
    <property type="match status" value="1"/>
</dbReference>
<dbReference type="Proteomes" id="UP001595839">
    <property type="component" value="Unassembled WGS sequence"/>
</dbReference>
<keyword evidence="3" id="KW-1185">Reference proteome</keyword>
<dbReference type="InterPro" id="IPR011986">
    <property type="entry name" value="Xdiol_dOase_LigA"/>
</dbReference>
<comment type="caution">
    <text evidence="2">The sequence shown here is derived from an EMBL/GenBank/DDBJ whole genome shotgun (WGS) entry which is preliminary data.</text>
</comment>
<name>A0ABV9B2W2_9ACTN</name>
<evidence type="ECO:0000259" key="1">
    <source>
        <dbReference type="Pfam" id="PF07746"/>
    </source>
</evidence>
<organism evidence="2 3">
    <name type="scientific">Streptomyces vulcanius</name>
    <dbReference type="NCBI Taxonomy" id="1441876"/>
    <lineage>
        <taxon>Bacteria</taxon>
        <taxon>Bacillati</taxon>
        <taxon>Actinomycetota</taxon>
        <taxon>Actinomycetes</taxon>
        <taxon>Kitasatosporales</taxon>
        <taxon>Streptomycetaceae</taxon>
        <taxon>Streptomyces</taxon>
    </lineage>
</organism>
<feature type="domain" description="Extradiol ring-cleavage dioxygenase LigAB LigA subunit" evidence="1">
    <location>
        <begin position="21"/>
        <end position="106"/>
    </location>
</feature>
<dbReference type="SUPFAM" id="SSF48076">
    <property type="entry name" value="LigA subunit of an aromatic-ring-opening dioxygenase LigAB"/>
    <property type="match status" value="1"/>
</dbReference>
<dbReference type="InterPro" id="IPR036622">
    <property type="entry name" value="LigA_sf"/>
</dbReference>
<evidence type="ECO:0000313" key="2">
    <source>
        <dbReference type="EMBL" id="MFC4506004.1"/>
    </source>
</evidence>
<proteinExistence type="predicted"/>
<sequence>MKKAHDNYILDIAQNRRGYALNRLCGSLRHAENRERFTADEAAYCDAYGLSPEQKKAVVERDWIGMQDLGASIFYTFKLAMMDEKSMQYLGGVFTGMTTEEFAAELRSGGRRFG</sequence>
<evidence type="ECO:0000313" key="3">
    <source>
        <dbReference type="Proteomes" id="UP001595839"/>
    </source>
</evidence>
<accession>A0ABV9B2W2</accession>
<reference evidence="3" key="1">
    <citation type="journal article" date="2019" name="Int. J. Syst. Evol. Microbiol.">
        <title>The Global Catalogue of Microorganisms (GCM) 10K type strain sequencing project: providing services to taxonomists for standard genome sequencing and annotation.</title>
        <authorList>
            <consortium name="The Broad Institute Genomics Platform"/>
            <consortium name="The Broad Institute Genome Sequencing Center for Infectious Disease"/>
            <person name="Wu L."/>
            <person name="Ma J."/>
        </authorList>
    </citation>
    <scope>NUCLEOTIDE SEQUENCE [LARGE SCALE GENOMIC DNA]</scope>
    <source>
        <strain evidence="3">CGMCC 4.7177</strain>
    </source>
</reference>
<dbReference type="Gene3D" id="1.10.700.10">
    <property type="entry name" value="Dioxygenase LigAB, LigA subunit"/>
    <property type="match status" value="1"/>
</dbReference>